<keyword evidence="2 6" id="KW-0862">Zinc</keyword>
<dbReference type="Pfam" id="PF01430">
    <property type="entry name" value="HSP33"/>
    <property type="match status" value="1"/>
</dbReference>
<feature type="disulfide bond" description="Redox-active" evidence="6">
    <location>
        <begin position="266"/>
        <end position="269"/>
    </location>
</feature>
<reference evidence="7" key="1">
    <citation type="journal article" date="2021" name="bioRxiv">
        <title>Unraveling nitrogen, sulfur and carbon metabolic pathways and microbial community transcriptional responses to substrate deprivation and toxicity stresses in a bioreactor mimicking anoxic brackish coastal sediment conditions.</title>
        <authorList>
            <person name="Martins P.D."/>
            <person name="Echeveste M.J."/>
            <person name="Arshad A."/>
            <person name="Kurth J."/>
            <person name="Ouboter H."/>
            <person name="Jetten M.S.M."/>
            <person name="Welte C.U."/>
        </authorList>
    </citation>
    <scope>NUCLEOTIDE SEQUENCE</scope>
    <source>
        <strain evidence="7">MAG_39</strain>
    </source>
</reference>
<dbReference type="SUPFAM" id="SSF64397">
    <property type="entry name" value="Hsp33 domain"/>
    <property type="match status" value="1"/>
</dbReference>
<dbReference type="SUPFAM" id="SSF118352">
    <property type="entry name" value="HSP33 redox switch-like"/>
    <property type="match status" value="1"/>
</dbReference>
<accession>A0A953M2J6</accession>
<reference evidence="7" key="2">
    <citation type="submission" date="2021-08" db="EMBL/GenBank/DDBJ databases">
        <authorList>
            <person name="Dalcin Martins P."/>
        </authorList>
    </citation>
    <scope>NUCLEOTIDE SEQUENCE</scope>
    <source>
        <strain evidence="7">MAG_39</strain>
    </source>
</reference>
<evidence type="ECO:0000313" key="7">
    <source>
        <dbReference type="EMBL" id="MBZ0157778.1"/>
    </source>
</evidence>
<dbReference type="GO" id="GO:0044183">
    <property type="term" value="F:protein folding chaperone"/>
    <property type="evidence" value="ECO:0007669"/>
    <property type="project" value="TreeGrafter"/>
</dbReference>
<name>A0A953M2J6_9BACT</name>
<feature type="disulfide bond" description="Redox-active" evidence="6">
    <location>
        <begin position="233"/>
        <end position="235"/>
    </location>
</feature>
<dbReference type="PANTHER" id="PTHR30111:SF1">
    <property type="entry name" value="33 KDA CHAPERONIN"/>
    <property type="match status" value="1"/>
</dbReference>
<evidence type="ECO:0000256" key="1">
    <source>
        <dbReference type="ARBA" id="ARBA00022490"/>
    </source>
</evidence>
<dbReference type="GO" id="GO:0042026">
    <property type="term" value="P:protein refolding"/>
    <property type="evidence" value="ECO:0007669"/>
    <property type="project" value="TreeGrafter"/>
</dbReference>
<dbReference type="Proteomes" id="UP000705867">
    <property type="component" value="Unassembled WGS sequence"/>
</dbReference>
<dbReference type="HAMAP" id="MF_00117">
    <property type="entry name" value="HslO"/>
    <property type="match status" value="1"/>
</dbReference>
<evidence type="ECO:0000256" key="2">
    <source>
        <dbReference type="ARBA" id="ARBA00022833"/>
    </source>
</evidence>
<evidence type="ECO:0000256" key="4">
    <source>
        <dbReference type="ARBA" id="ARBA00023186"/>
    </source>
</evidence>
<keyword evidence="1 6" id="KW-0963">Cytoplasm</keyword>
<dbReference type="GO" id="GO:0051082">
    <property type="term" value="F:unfolded protein binding"/>
    <property type="evidence" value="ECO:0007669"/>
    <property type="project" value="UniProtKB-UniRule"/>
</dbReference>
<evidence type="ECO:0000256" key="5">
    <source>
        <dbReference type="ARBA" id="ARBA00023284"/>
    </source>
</evidence>
<evidence type="ECO:0000256" key="3">
    <source>
        <dbReference type="ARBA" id="ARBA00023157"/>
    </source>
</evidence>
<proteinExistence type="inferred from homology"/>
<dbReference type="InterPro" id="IPR016154">
    <property type="entry name" value="Heat_shock_Hsp33_C"/>
</dbReference>
<dbReference type="PIRSF" id="PIRSF005261">
    <property type="entry name" value="Heat_shock_Hsp33"/>
    <property type="match status" value="1"/>
</dbReference>
<dbReference type="Gene3D" id="3.55.30.10">
    <property type="entry name" value="Hsp33 domain"/>
    <property type="match status" value="1"/>
</dbReference>
<comment type="caution">
    <text evidence="7">The sequence shown here is derived from an EMBL/GenBank/DDBJ whole genome shotgun (WGS) entry which is preliminary data.</text>
</comment>
<comment type="function">
    <text evidence="6">Redox regulated molecular chaperone. Protects both thermally unfolding and oxidatively damaged proteins from irreversible aggregation. Plays an important role in the bacterial defense system toward oxidative stress.</text>
</comment>
<evidence type="ECO:0000256" key="6">
    <source>
        <dbReference type="HAMAP-Rule" id="MF_00117"/>
    </source>
</evidence>
<dbReference type="EMBL" id="JAIOIV010000127">
    <property type="protein sequence ID" value="MBZ0157778.1"/>
    <property type="molecule type" value="Genomic_DNA"/>
</dbReference>
<comment type="PTM">
    <text evidence="6">Under oxidizing conditions two disulfide bonds are formed involving the reactive cysteines. Under reducing conditions zinc is bound to the reactive cysteines and the protein is inactive.</text>
</comment>
<dbReference type="AlphaFoldDB" id="A0A953M2J6"/>
<sequence length="292" mass="31740">MDVLVKGMSADQGLLVVGLVDTDLVERARMLHDTYPTASAAFGRIISGALLLSSLLKEGQKLMVQVVGEGPLKEVVAEADWKGRVRGYVYKPHVHLGLKEGKLDVGRAFGNGYLNVIKDLGLRDRYQGSVPLQTGEIATDLAYYLRTSEQIPAAVSLGVHVDTDNAVKASGGFMIHALPDATDEVLEYLEERLKGVRPVSSMILEGAGPKEILDEALGLPYDIIETKEVMYFCPCSKGRVLDALAALGRQDIEEMVRKGETVEIQCQFCKTEYAATKDELLSLLEERGGAEG</sequence>
<comment type="subcellular location">
    <subcellularLocation>
        <location evidence="6">Cytoplasm</location>
    </subcellularLocation>
</comment>
<keyword evidence="5 6" id="KW-0676">Redox-active center</keyword>
<keyword evidence="3 6" id="KW-1015">Disulfide bond</keyword>
<dbReference type="InterPro" id="IPR016153">
    <property type="entry name" value="Heat_shock_Hsp33_N"/>
</dbReference>
<evidence type="ECO:0000313" key="8">
    <source>
        <dbReference type="Proteomes" id="UP000705867"/>
    </source>
</evidence>
<protein>
    <recommendedName>
        <fullName evidence="6">33 kDa chaperonin</fullName>
    </recommendedName>
    <alternativeName>
        <fullName evidence="6">Heat shock protein 33 homolog</fullName>
        <shortName evidence="6">HSP33</shortName>
    </alternativeName>
</protein>
<dbReference type="InterPro" id="IPR000397">
    <property type="entry name" value="Heat_shock_Hsp33"/>
</dbReference>
<dbReference type="PANTHER" id="PTHR30111">
    <property type="entry name" value="33 KDA CHAPERONIN"/>
    <property type="match status" value="1"/>
</dbReference>
<dbReference type="CDD" id="cd00498">
    <property type="entry name" value="Hsp33"/>
    <property type="match status" value="1"/>
</dbReference>
<keyword evidence="4 6" id="KW-0143">Chaperone</keyword>
<dbReference type="NCBIfam" id="NF001033">
    <property type="entry name" value="PRK00114.1"/>
    <property type="match status" value="1"/>
</dbReference>
<organism evidence="7 8">
    <name type="scientific">Candidatus Nitrobium versatile</name>
    <dbReference type="NCBI Taxonomy" id="2884831"/>
    <lineage>
        <taxon>Bacteria</taxon>
        <taxon>Pseudomonadati</taxon>
        <taxon>Nitrospirota</taxon>
        <taxon>Nitrospiria</taxon>
        <taxon>Nitrospirales</taxon>
        <taxon>Nitrospiraceae</taxon>
        <taxon>Candidatus Nitrobium</taxon>
    </lineage>
</organism>
<dbReference type="GO" id="GO:0005737">
    <property type="term" value="C:cytoplasm"/>
    <property type="evidence" value="ECO:0007669"/>
    <property type="project" value="UniProtKB-SubCell"/>
</dbReference>
<gene>
    <name evidence="6 7" type="primary">hslO</name>
    <name evidence="7" type="ORF">K8I29_16400</name>
</gene>
<comment type="similarity">
    <text evidence="6">Belongs to the HSP33 family.</text>
</comment>
<dbReference type="Gene3D" id="3.90.1280.10">
    <property type="entry name" value="HSP33 redox switch-like"/>
    <property type="match status" value="1"/>
</dbReference>